<proteinExistence type="predicted"/>
<name>W0MYP1_PSESX</name>
<dbReference type="STRING" id="1357279.N018_10295"/>
<dbReference type="EMBL" id="CP007014">
    <property type="protein sequence ID" value="AHG43547.1"/>
    <property type="molecule type" value="Genomic_DNA"/>
</dbReference>
<dbReference type="AlphaFoldDB" id="W0MYP1"/>
<accession>W0MYP1</accession>
<sequence>MLLLISDKLMPITVKRIKEKQRQADLHLVDHR</sequence>
<gene>
    <name evidence="1" type="ORF">N018_10295</name>
</gene>
<organism evidence="1 2">
    <name type="scientific">Pseudomonas syringae CC1557</name>
    <dbReference type="NCBI Taxonomy" id="1357279"/>
    <lineage>
        <taxon>Bacteria</taxon>
        <taxon>Pseudomonadati</taxon>
        <taxon>Pseudomonadota</taxon>
        <taxon>Gammaproteobacteria</taxon>
        <taxon>Pseudomonadales</taxon>
        <taxon>Pseudomonadaceae</taxon>
        <taxon>Pseudomonas</taxon>
        <taxon>Pseudomonas syringae</taxon>
    </lineage>
</organism>
<reference evidence="1 2" key="1">
    <citation type="submission" date="2013-12" db="EMBL/GenBank/DDBJ databases">
        <title>Interactions Between Genome Architecture and Virulence Genes in Pseudomonas syringae, strain CC1557 as a model.</title>
        <authorList>
            <person name="Baltrus D."/>
            <person name="Hockett K."/>
            <person name="Karlsrud E."/>
            <person name="Dougherty K."/>
            <person name="Nishimura M."/>
        </authorList>
    </citation>
    <scope>NUCLEOTIDE SEQUENCE [LARGE SCALE GENOMIC DNA]</scope>
    <source>
        <strain evidence="1 2">CC1557</strain>
    </source>
</reference>
<dbReference type="Proteomes" id="UP000019089">
    <property type="component" value="Chromosome"/>
</dbReference>
<evidence type="ECO:0000313" key="2">
    <source>
        <dbReference type="Proteomes" id="UP000019089"/>
    </source>
</evidence>
<dbReference type="KEGG" id="psyr:N018_10295"/>
<evidence type="ECO:0000313" key="1">
    <source>
        <dbReference type="EMBL" id="AHG43547.1"/>
    </source>
</evidence>
<dbReference type="HOGENOM" id="CLU_3390943_0_0_6"/>
<protein>
    <submittedName>
        <fullName evidence="1">Uncharacterized protein</fullName>
    </submittedName>
</protein>